<reference evidence="1 2" key="1">
    <citation type="journal article" date="2018" name="Sci. Rep.">
        <title>Genomic signatures of local adaptation to the degree of environmental predictability in rotifers.</title>
        <authorList>
            <person name="Franch-Gras L."/>
            <person name="Hahn C."/>
            <person name="Garcia-Roger E.M."/>
            <person name="Carmona M.J."/>
            <person name="Serra M."/>
            <person name="Gomez A."/>
        </authorList>
    </citation>
    <scope>NUCLEOTIDE SEQUENCE [LARGE SCALE GENOMIC DNA]</scope>
    <source>
        <strain evidence="1">HYR1</strain>
    </source>
</reference>
<proteinExistence type="predicted"/>
<dbReference type="Proteomes" id="UP000276133">
    <property type="component" value="Unassembled WGS sequence"/>
</dbReference>
<protein>
    <submittedName>
        <fullName evidence="1">Uncharacterized protein</fullName>
    </submittedName>
</protein>
<sequence>MDFKEITQFDLLERKKKSFFQASSEWRRLRFSSHDRNMIKNEPQLMKCFRFRGFIEPLIFCLSYCYEKLKITK</sequence>
<evidence type="ECO:0000313" key="1">
    <source>
        <dbReference type="EMBL" id="RNA39748.1"/>
    </source>
</evidence>
<dbReference type="EMBL" id="REGN01000706">
    <property type="protein sequence ID" value="RNA39748.1"/>
    <property type="molecule type" value="Genomic_DNA"/>
</dbReference>
<feature type="non-terminal residue" evidence="1">
    <location>
        <position position="73"/>
    </location>
</feature>
<organism evidence="1 2">
    <name type="scientific">Brachionus plicatilis</name>
    <name type="common">Marine rotifer</name>
    <name type="synonym">Brachionus muelleri</name>
    <dbReference type="NCBI Taxonomy" id="10195"/>
    <lineage>
        <taxon>Eukaryota</taxon>
        <taxon>Metazoa</taxon>
        <taxon>Spiralia</taxon>
        <taxon>Gnathifera</taxon>
        <taxon>Rotifera</taxon>
        <taxon>Eurotatoria</taxon>
        <taxon>Monogononta</taxon>
        <taxon>Pseudotrocha</taxon>
        <taxon>Ploima</taxon>
        <taxon>Brachionidae</taxon>
        <taxon>Brachionus</taxon>
    </lineage>
</organism>
<keyword evidence="2" id="KW-1185">Reference proteome</keyword>
<evidence type="ECO:0000313" key="2">
    <source>
        <dbReference type="Proteomes" id="UP000276133"/>
    </source>
</evidence>
<name>A0A3M7SVX0_BRAPC</name>
<accession>A0A3M7SVX0</accession>
<dbReference type="AlphaFoldDB" id="A0A3M7SVX0"/>
<comment type="caution">
    <text evidence="1">The sequence shown here is derived from an EMBL/GenBank/DDBJ whole genome shotgun (WGS) entry which is preliminary data.</text>
</comment>
<gene>
    <name evidence="1" type="ORF">BpHYR1_018813</name>
</gene>